<evidence type="ECO:0000256" key="1">
    <source>
        <dbReference type="SAM" id="Phobius"/>
    </source>
</evidence>
<protein>
    <recommendedName>
        <fullName evidence="5">Fibronectin type-III domain-containing protein</fullName>
    </recommendedName>
</protein>
<keyword evidence="1" id="KW-0472">Membrane</keyword>
<gene>
    <name evidence="3" type="ORF">CBOVIS_LOCUS11803</name>
</gene>
<evidence type="ECO:0000256" key="2">
    <source>
        <dbReference type="SAM" id="SignalP"/>
    </source>
</evidence>
<evidence type="ECO:0000313" key="3">
    <source>
        <dbReference type="EMBL" id="CAB3410249.1"/>
    </source>
</evidence>
<dbReference type="CDD" id="cd00063">
    <property type="entry name" value="FN3"/>
    <property type="match status" value="1"/>
</dbReference>
<dbReference type="InterPro" id="IPR003961">
    <property type="entry name" value="FN3_dom"/>
</dbReference>
<proteinExistence type="predicted"/>
<dbReference type="EMBL" id="CADEPM010000010">
    <property type="protein sequence ID" value="CAB3410249.1"/>
    <property type="molecule type" value="Genomic_DNA"/>
</dbReference>
<accession>A0A8S1FFB5</accession>
<feature type="signal peptide" evidence="2">
    <location>
        <begin position="1"/>
        <end position="20"/>
    </location>
</feature>
<dbReference type="InterPro" id="IPR036116">
    <property type="entry name" value="FN3_sf"/>
</dbReference>
<feature type="transmembrane region" description="Helical" evidence="1">
    <location>
        <begin position="443"/>
        <end position="466"/>
    </location>
</feature>
<evidence type="ECO:0000313" key="4">
    <source>
        <dbReference type="Proteomes" id="UP000494206"/>
    </source>
</evidence>
<keyword evidence="1" id="KW-1133">Transmembrane helix</keyword>
<feature type="chain" id="PRO_5035750613" description="Fibronectin type-III domain-containing protein" evidence="2">
    <location>
        <begin position="21"/>
        <end position="484"/>
    </location>
</feature>
<keyword evidence="1" id="KW-0812">Transmembrane</keyword>
<dbReference type="SUPFAM" id="SSF49265">
    <property type="entry name" value="Fibronectin type III"/>
    <property type="match status" value="2"/>
</dbReference>
<name>A0A8S1FFB5_9PELO</name>
<keyword evidence="2" id="KW-0732">Signal</keyword>
<dbReference type="AlphaFoldDB" id="A0A8S1FFB5"/>
<evidence type="ECO:0008006" key="5">
    <source>
        <dbReference type="Google" id="ProtNLM"/>
    </source>
</evidence>
<sequence>MGWSSLICCSSVLLLSAVQSFVVLPYVQIDYSHFFRLAQCKAKCFEKYSYPNNRVLLDGTTEERFVENEDTDICISGCLQFQHRRDMKRANVTGPALHGAKFWMESSANSGKIGSSPVSTVELLCQMPSSTPEFLDSFEGIIGITKTRPAGPIQFVVQWKQRSYALGYYDESQWITASVESDNHIKVDGLIPGVQYKFLITVIGPNGKLGDTIQSEWAEISSNLVLKTPGSPLVVKNGFNSEHGVMAHLHFPRTSYDSCYYRVQIKYSTTSLTREIVVDPTLSILLQNLEFDSSYSVLLSALSSDKLTATSPITVRFNSFQCKQVYGKGSLQCAPEPVSNIRVAVRPNSTALITWTPSAEPENILTYGITYQAYVGPCSKNPTTVYLGAESKNYELILPKDKTCEFMFRITNYDAIGREAFAETRIAVLRETSLHSSKLKLPVIALAISFALLILAVLCVAVCRCFSKCPVRISEKEAKLNDYA</sequence>
<comment type="caution">
    <text evidence="3">The sequence shown here is derived from an EMBL/GenBank/DDBJ whole genome shotgun (WGS) entry which is preliminary data.</text>
</comment>
<dbReference type="OrthoDB" id="5783913at2759"/>
<dbReference type="Proteomes" id="UP000494206">
    <property type="component" value="Unassembled WGS sequence"/>
</dbReference>
<keyword evidence="4" id="KW-1185">Reference proteome</keyword>
<organism evidence="3 4">
    <name type="scientific">Caenorhabditis bovis</name>
    <dbReference type="NCBI Taxonomy" id="2654633"/>
    <lineage>
        <taxon>Eukaryota</taxon>
        <taxon>Metazoa</taxon>
        <taxon>Ecdysozoa</taxon>
        <taxon>Nematoda</taxon>
        <taxon>Chromadorea</taxon>
        <taxon>Rhabditida</taxon>
        <taxon>Rhabditina</taxon>
        <taxon>Rhabditomorpha</taxon>
        <taxon>Rhabditoidea</taxon>
        <taxon>Rhabditidae</taxon>
        <taxon>Peloderinae</taxon>
        <taxon>Caenorhabditis</taxon>
    </lineage>
</organism>
<reference evidence="3 4" key="1">
    <citation type="submission" date="2020-04" db="EMBL/GenBank/DDBJ databases">
        <authorList>
            <person name="Laetsch R D."/>
            <person name="Stevens L."/>
            <person name="Kumar S."/>
            <person name="Blaxter L. M."/>
        </authorList>
    </citation>
    <scope>NUCLEOTIDE SEQUENCE [LARGE SCALE GENOMIC DNA]</scope>
</reference>